<dbReference type="EMBL" id="ACIJ02000013">
    <property type="protein sequence ID" value="EEX72593.1"/>
    <property type="molecule type" value="Genomic_DNA"/>
</dbReference>
<sequence>MKKCGIFADFIDDIGYFGMYLGRGCSCFWTRMQLFLDGDAVVFG</sequence>
<dbReference type="Proteomes" id="UP000003460">
    <property type="component" value="Unassembled WGS sequence"/>
</dbReference>
<name>C9LEB0_9BACT</name>
<dbReference type="AlphaFoldDB" id="C9LEB0"/>
<evidence type="ECO:0000313" key="2">
    <source>
        <dbReference type="Proteomes" id="UP000003460"/>
    </source>
</evidence>
<evidence type="ECO:0000313" key="1">
    <source>
        <dbReference type="EMBL" id="EEX72593.1"/>
    </source>
</evidence>
<proteinExistence type="predicted"/>
<protein>
    <submittedName>
        <fullName evidence="1">Uncharacterized protein</fullName>
    </submittedName>
</protein>
<organism evidence="1 2">
    <name type="scientific">Alloprevotella tannerae ATCC 51259</name>
    <dbReference type="NCBI Taxonomy" id="626522"/>
    <lineage>
        <taxon>Bacteria</taxon>
        <taxon>Pseudomonadati</taxon>
        <taxon>Bacteroidota</taxon>
        <taxon>Bacteroidia</taxon>
        <taxon>Bacteroidales</taxon>
        <taxon>Prevotellaceae</taxon>
        <taxon>Alloprevotella</taxon>
    </lineage>
</organism>
<comment type="caution">
    <text evidence="1">The sequence shown here is derived from an EMBL/GenBank/DDBJ whole genome shotgun (WGS) entry which is preliminary data.</text>
</comment>
<reference evidence="1" key="1">
    <citation type="submission" date="2009-09" db="EMBL/GenBank/DDBJ databases">
        <authorList>
            <person name="Weinstock G."/>
            <person name="Sodergren E."/>
            <person name="Clifton S."/>
            <person name="Fulton L."/>
            <person name="Fulton B."/>
            <person name="Courtney L."/>
            <person name="Fronick C."/>
            <person name="Harrison M."/>
            <person name="Strong C."/>
            <person name="Farmer C."/>
            <person name="Delahaunty K."/>
            <person name="Markovic C."/>
            <person name="Hall O."/>
            <person name="Minx P."/>
            <person name="Tomlinson C."/>
            <person name="Mitreva M."/>
            <person name="Nelson J."/>
            <person name="Hou S."/>
            <person name="Wollam A."/>
            <person name="Pepin K.H."/>
            <person name="Johnson M."/>
            <person name="Bhonagiri V."/>
            <person name="Nash W.E."/>
            <person name="Warren W."/>
            <person name="Chinwalla A."/>
            <person name="Mardis E.R."/>
            <person name="Wilson R.K."/>
        </authorList>
    </citation>
    <scope>NUCLEOTIDE SEQUENCE [LARGE SCALE GENOMIC DNA]</scope>
    <source>
        <strain evidence="1">ATCC 51259</strain>
    </source>
</reference>
<gene>
    <name evidence="1" type="ORF">GCWU000325_00536</name>
</gene>
<keyword evidence="2" id="KW-1185">Reference proteome</keyword>
<accession>C9LEB0</accession>
<dbReference type="HOGENOM" id="CLU_207256_0_0_10"/>